<evidence type="ECO:0000313" key="5">
    <source>
        <dbReference type="EMBL" id="TCC86602.1"/>
    </source>
</evidence>
<comment type="similarity">
    <text evidence="1">Belongs to the ice-binding protein family.</text>
</comment>
<keyword evidence="6" id="KW-1185">Reference proteome</keyword>
<dbReference type="EMBL" id="SJSK01000009">
    <property type="protein sequence ID" value="TCC86602.1"/>
    <property type="molecule type" value="Genomic_DNA"/>
</dbReference>
<sequence>MKYIAILAFTTLLHLASFTITLAQSAPSFGASQSFAVLGASTVTSTGPTVITGNVGVSPGTAVTGFPPATIKEGAIFGGATSLAGPAHDDAVEIFKNLSSQSVPTGNDLTGKVLGKTSGATTLKPGVYSFSSSAQLNDTLTLDDEGDPNAVFIFKIGSTLTTASYSKVVMKSGGKGPNVFWQIGSSATIGTYTTFLGNIIASASITMTTGATTTGRLFAINAAVTMDNNTAFASSLEAKDKDKDGIPDLLDDYPDDANKAFNNYSSITGGSTVAFEDLWPSKGDFDMNDLVMSYNYTIVTNANNIVVQVLGNFTLRAAGGTLSNGFAVEFPIPRASVRSLEGATLEAGQTNAVVVLFTDMQKEMPNGNTEPGKPQSNPKSYNIKFDVLKGPLFEDFGTDYNPFIFYMSATSRREVHLMDKPPSQLADQTLFGQSNDDTDVAAGRFYVTKTGLPYAISIPTSSFQYPIENKDVTQTYLHFAEWANSGGKLFIDWFSNTDNSYRNPLLIYTK</sequence>
<feature type="domain" description="DUF4842" evidence="4">
    <location>
        <begin position="305"/>
        <end position="494"/>
    </location>
</feature>
<protein>
    <submittedName>
        <fullName evidence="5">LruC domain-containing protein</fullName>
    </submittedName>
</protein>
<organism evidence="5 6">
    <name type="scientific">Pedobacter frigiditerrae</name>
    <dbReference type="NCBI Taxonomy" id="2530452"/>
    <lineage>
        <taxon>Bacteria</taxon>
        <taxon>Pseudomonadati</taxon>
        <taxon>Bacteroidota</taxon>
        <taxon>Sphingobacteriia</taxon>
        <taxon>Sphingobacteriales</taxon>
        <taxon>Sphingobacteriaceae</taxon>
        <taxon>Pedobacter</taxon>
    </lineage>
</organism>
<gene>
    <name evidence="5" type="ORF">EZ428_23090</name>
</gene>
<dbReference type="OrthoDB" id="1204817at2"/>
<evidence type="ECO:0000259" key="4">
    <source>
        <dbReference type="Pfam" id="PF16130"/>
    </source>
</evidence>
<evidence type="ECO:0000256" key="1">
    <source>
        <dbReference type="ARBA" id="ARBA00005445"/>
    </source>
</evidence>
<evidence type="ECO:0000256" key="3">
    <source>
        <dbReference type="SAM" id="SignalP"/>
    </source>
</evidence>
<feature type="chain" id="PRO_5020819162" evidence="3">
    <location>
        <begin position="26"/>
        <end position="510"/>
    </location>
</feature>
<dbReference type="AlphaFoldDB" id="A0A4R0MK80"/>
<evidence type="ECO:0000256" key="2">
    <source>
        <dbReference type="ARBA" id="ARBA00022729"/>
    </source>
</evidence>
<keyword evidence="2 3" id="KW-0732">Signal</keyword>
<dbReference type="InterPro" id="IPR021884">
    <property type="entry name" value="Ice-bd_prot"/>
</dbReference>
<dbReference type="InterPro" id="IPR032295">
    <property type="entry name" value="DUF4842"/>
</dbReference>
<evidence type="ECO:0000313" key="6">
    <source>
        <dbReference type="Proteomes" id="UP000292884"/>
    </source>
</evidence>
<dbReference type="Proteomes" id="UP000292884">
    <property type="component" value="Unassembled WGS sequence"/>
</dbReference>
<proteinExistence type="inferred from homology"/>
<dbReference type="InterPro" id="IPR031025">
    <property type="entry name" value="LruC_dom"/>
</dbReference>
<reference evidence="5 6" key="1">
    <citation type="submission" date="2019-02" db="EMBL/GenBank/DDBJ databases">
        <title>Pedobacter sp. RP-1-13 sp. nov., isolated from Arctic soil.</title>
        <authorList>
            <person name="Dahal R.H."/>
        </authorList>
    </citation>
    <scope>NUCLEOTIDE SEQUENCE [LARGE SCALE GENOMIC DNA]</scope>
    <source>
        <strain evidence="5 6">RP-1-13</strain>
    </source>
</reference>
<feature type="signal peptide" evidence="3">
    <location>
        <begin position="1"/>
        <end position="25"/>
    </location>
</feature>
<accession>A0A4R0MK80</accession>
<dbReference type="Pfam" id="PF11999">
    <property type="entry name" value="Ice_binding"/>
    <property type="match status" value="1"/>
</dbReference>
<comment type="caution">
    <text evidence="5">The sequence shown here is derived from an EMBL/GenBank/DDBJ whole genome shotgun (WGS) entry which is preliminary data.</text>
</comment>
<name>A0A4R0MK80_9SPHI</name>
<dbReference type="RefSeq" id="WP_131555706.1">
    <property type="nucleotide sequence ID" value="NZ_SJSK01000009.1"/>
</dbReference>
<dbReference type="Pfam" id="PF16130">
    <property type="entry name" value="DUF4842"/>
    <property type="match status" value="1"/>
</dbReference>
<dbReference type="NCBIfam" id="TIGR04456">
    <property type="entry name" value="LruC_dom"/>
    <property type="match status" value="1"/>
</dbReference>